<dbReference type="RefSeq" id="WP_015393267.1">
    <property type="nucleotide sequence ID" value="NC_020291.1"/>
</dbReference>
<dbReference type="PANTHER" id="PTHR43155">
    <property type="entry name" value="CYCLIC DI-GMP PHOSPHODIESTERASE PA4108-RELATED"/>
    <property type="match status" value="1"/>
</dbReference>
<dbReference type="Pfam" id="PF13487">
    <property type="entry name" value="HD_5"/>
    <property type="match status" value="1"/>
</dbReference>
<dbReference type="SUPFAM" id="SSF109604">
    <property type="entry name" value="HD-domain/PDEase-like"/>
    <property type="match status" value="2"/>
</dbReference>
<proteinExistence type="predicted"/>
<sequence>MIENSEVTLSQMIKIIHRAINSVERGLLNHGEKVAYLMLNLLKAEGSYSEEEIINLCAISIFHDIGAYKVAEKDKVAEVDESASVYEHAIYGSLFIKYFSPLSDLYKVVLTHHFTHTYYLENEIDVISIEGLLLNFADYVDRMYVSENTNIKDTILKIKDEFLAEHIDLFLTADSKFNFLSKLFDGSYLKELYEFFDKKILTREEVLAYSQMLAYSIDFRSEATVKHTIIVEAISYQIGKLYGLNKKTLSKIKMASTLHDIGKIGIPVEILEKPGKLTDDEFEIMKSHAIMGYNILSDLNIDDIRDIGTLHHEKLDGAGYPFGLKENQLTTEMRIVAIGDIVSALIGVRSYKEAFSKEKIIKILTDMAAYKKIDSFIVNLFAENYDFIIEEAQKQSSNLMDIYSNLNTEFKILLKQFTYK</sequence>
<keyword evidence="2" id="KW-0378">Hydrolase</keyword>
<protein>
    <submittedName>
        <fullName evidence="2">Cyclic di-GMP phosphodiesterase response regulator RpfG</fullName>
        <ecNumber evidence="2">3.1.4.52</ecNumber>
    </submittedName>
</protein>
<evidence type="ECO:0000313" key="2">
    <source>
        <dbReference type="EMBL" id="AGF56949.1"/>
    </source>
</evidence>
<dbReference type="HOGENOM" id="CLU_040286_0_0_9"/>
<name>M1MGA1_9CLOT</name>
<evidence type="ECO:0000313" key="3">
    <source>
        <dbReference type="Proteomes" id="UP000011728"/>
    </source>
</evidence>
<dbReference type="Gene3D" id="1.10.3210.10">
    <property type="entry name" value="Hypothetical protein af1432"/>
    <property type="match status" value="2"/>
</dbReference>
<dbReference type="OrthoDB" id="9804747at2"/>
<dbReference type="STRING" id="36745.CLSAP_29950"/>
<reference evidence="2 3" key="1">
    <citation type="submission" date="2013-02" db="EMBL/GenBank/DDBJ databases">
        <title>Genome sequence of Clostridium saccharoperbutylacetonicum N1-4(HMT).</title>
        <authorList>
            <person name="Poehlein A."/>
            <person name="Daniel R."/>
        </authorList>
    </citation>
    <scope>NUCLEOTIDE SEQUENCE [LARGE SCALE GENOMIC DNA]</scope>
    <source>
        <strain evidence="3">N1-4(HMT)</strain>
    </source>
</reference>
<dbReference type="InterPro" id="IPR006674">
    <property type="entry name" value="HD_domain"/>
</dbReference>
<organism evidence="2 3">
    <name type="scientific">Clostridium saccharoperbutylacetonicum N1-4(HMT)</name>
    <dbReference type="NCBI Taxonomy" id="931276"/>
    <lineage>
        <taxon>Bacteria</taxon>
        <taxon>Bacillati</taxon>
        <taxon>Bacillota</taxon>
        <taxon>Clostridia</taxon>
        <taxon>Eubacteriales</taxon>
        <taxon>Clostridiaceae</taxon>
        <taxon>Clostridium</taxon>
    </lineage>
</organism>
<keyword evidence="3" id="KW-1185">Reference proteome</keyword>
<dbReference type="SMART" id="SM00471">
    <property type="entry name" value="HDc"/>
    <property type="match status" value="2"/>
</dbReference>
<gene>
    <name evidence="2" type="primary">rpfG8</name>
    <name evidence="2" type="ORF">Cspa_c31880</name>
</gene>
<dbReference type="InterPro" id="IPR037522">
    <property type="entry name" value="HD_GYP_dom"/>
</dbReference>
<evidence type="ECO:0000259" key="1">
    <source>
        <dbReference type="PROSITE" id="PS51832"/>
    </source>
</evidence>
<dbReference type="PANTHER" id="PTHR43155:SF2">
    <property type="entry name" value="CYCLIC DI-GMP PHOSPHODIESTERASE PA4108"/>
    <property type="match status" value="1"/>
</dbReference>
<dbReference type="EMBL" id="CP004121">
    <property type="protein sequence ID" value="AGF56949.1"/>
    <property type="molecule type" value="Genomic_DNA"/>
</dbReference>
<accession>M1MGA1</accession>
<dbReference type="PROSITE" id="PS51832">
    <property type="entry name" value="HD_GYP"/>
    <property type="match status" value="1"/>
</dbReference>
<dbReference type="Proteomes" id="UP000011728">
    <property type="component" value="Chromosome"/>
</dbReference>
<dbReference type="InterPro" id="IPR003607">
    <property type="entry name" value="HD/PDEase_dom"/>
</dbReference>
<dbReference type="Pfam" id="PF01966">
    <property type="entry name" value="HD"/>
    <property type="match status" value="1"/>
</dbReference>
<dbReference type="eggNOG" id="COG2206">
    <property type="taxonomic scope" value="Bacteria"/>
</dbReference>
<feature type="domain" description="HD-GYP" evidence="1">
    <location>
        <begin position="202"/>
        <end position="397"/>
    </location>
</feature>
<dbReference type="AlphaFoldDB" id="M1MGA1"/>
<dbReference type="KEGG" id="csr:Cspa_c31880"/>
<dbReference type="PATRIC" id="fig|931276.5.peg.3210"/>
<dbReference type="GO" id="GO:0071111">
    <property type="term" value="F:cyclic-guanylate-specific phosphodiesterase activity"/>
    <property type="evidence" value="ECO:0007669"/>
    <property type="project" value="UniProtKB-EC"/>
</dbReference>
<dbReference type="EC" id="3.1.4.52" evidence="2"/>
<dbReference type="CDD" id="cd00077">
    <property type="entry name" value="HDc"/>
    <property type="match status" value="2"/>
</dbReference>